<protein>
    <submittedName>
        <fullName evidence="2">Uncharacterized protein</fullName>
    </submittedName>
</protein>
<dbReference type="EMBL" id="WNKQ01000014">
    <property type="protein sequence ID" value="KAF5847194.1"/>
    <property type="molecule type" value="Genomic_DNA"/>
</dbReference>
<proteinExistence type="predicted"/>
<gene>
    <name evidence="2" type="ORF">GGP41_003441</name>
</gene>
<dbReference type="AlphaFoldDB" id="A0A8H5ZEF4"/>
<evidence type="ECO:0000256" key="1">
    <source>
        <dbReference type="SAM" id="Phobius"/>
    </source>
</evidence>
<dbReference type="Proteomes" id="UP000624244">
    <property type="component" value="Unassembled WGS sequence"/>
</dbReference>
<feature type="transmembrane region" description="Helical" evidence="1">
    <location>
        <begin position="74"/>
        <end position="91"/>
    </location>
</feature>
<reference evidence="2" key="1">
    <citation type="submission" date="2019-11" db="EMBL/GenBank/DDBJ databases">
        <title>Bipolaris sorokiniana Genome sequencing.</title>
        <authorList>
            <person name="Wang H."/>
        </authorList>
    </citation>
    <scope>NUCLEOTIDE SEQUENCE</scope>
</reference>
<comment type="caution">
    <text evidence="2">The sequence shown here is derived from an EMBL/GenBank/DDBJ whole genome shotgun (WGS) entry which is preliminary data.</text>
</comment>
<name>A0A8H5ZEF4_COCSA</name>
<accession>A0A8H5ZEF4</accession>
<organism evidence="2 3">
    <name type="scientific">Cochliobolus sativus</name>
    <name type="common">Common root rot and spot blotch fungus</name>
    <name type="synonym">Bipolaris sorokiniana</name>
    <dbReference type="NCBI Taxonomy" id="45130"/>
    <lineage>
        <taxon>Eukaryota</taxon>
        <taxon>Fungi</taxon>
        <taxon>Dikarya</taxon>
        <taxon>Ascomycota</taxon>
        <taxon>Pezizomycotina</taxon>
        <taxon>Dothideomycetes</taxon>
        <taxon>Pleosporomycetidae</taxon>
        <taxon>Pleosporales</taxon>
        <taxon>Pleosporineae</taxon>
        <taxon>Pleosporaceae</taxon>
        <taxon>Bipolaris</taxon>
    </lineage>
</organism>
<evidence type="ECO:0000313" key="3">
    <source>
        <dbReference type="Proteomes" id="UP000624244"/>
    </source>
</evidence>
<keyword evidence="1" id="KW-0812">Transmembrane</keyword>
<keyword evidence="1" id="KW-1133">Transmembrane helix</keyword>
<sequence>MIAGLSVDMRIDRSCLSGRVRSARCSGGVEKGHVRDRRRRCRNRDAVARFEARRLVRICYVLESVKNECNWRRIMGVFALSFTGIVGLVLIESMSRQPSLTNSTNCNDQQHNACALRFHSTTINFLGKLKISCYSSANMLDRDVTRIVLLVPGIFLLVFD</sequence>
<keyword evidence="1" id="KW-0472">Membrane</keyword>
<evidence type="ECO:0000313" key="2">
    <source>
        <dbReference type="EMBL" id="KAF5847194.1"/>
    </source>
</evidence>